<reference evidence="4" key="1">
    <citation type="submission" date="2019-07" db="EMBL/GenBank/DDBJ databases">
        <title>De Novo Assembly of kiwifruit Actinidia rufa.</title>
        <authorList>
            <person name="Sugita-Konishi S."/>
            <person name="Sato K."/>
            <person name="Mori E."/>
            <person name="Abe Y."/>
            <person name="Kisaki G."/>
            <person name="Hamano K."/>
            <person name="Suezawa K."/>
            <person name="Otani M."/>
            <person name="Fukuda T."/>
            <person name="Manabe T."/>
            <person name="Gomi K."/>
            <person name="Tabuchi M."/>
            <person name="Akimitsu K."/>
            <person name="Kataoka I."/>
        </authorList>
    </citation>
    <scope>NUCLEOTIDE SEQUENCE [LARGE SCALE GENOMIC DNA]</scope>
    <source>
        <strain evidence="4">cv. Fuchu</strain>
    </source>
</reference>
<dbReference type="EMBL" id="BJWL01000252">
    <property type="protein sequence ID" value="GFS36426.1"/>
    <property type="molecule type" value="Genomic_DNA"/>
</dbReference>
<dbReference type="Proteomes" id="UP000585474">
    <property type="component" value="Unassembled WGS sequence"/>
</dbReference>
<evidence type="ECO:0000256" key="1">
    <source>
        <dbReference type="SAM" id="MobiDB-lite"/>
    </source>
</evidence>
<feature type="domain" description="F-box" evidence="2">
    <location>
        <begin position="17"/>
        <end position="53"/>
    </location>
</feature>
<comment type="caution">
    <text evidence="3">The sequence shown here is derived from an EMBL/GenBank/DDBJ whole genome shotgun (WGS) entry which is preliminary data.</text>
</comment>
<dbReference type="AlphaFoldDB" id="A0A7J0DJH2"/>
<evidence type="ECO:0000313" key="3">
    <source>
        <dbReference type="EMBL" id="GFS36426.1"/>
    </source>
</evidence>
<dbReference type="CDD" id="cd22157">
    <property type="entry name" value="F-box_AtFBW1-like"/>
    <property type="match status" value="1"/>
</dbReference>
<dbReference type="OrthoDB" id="1867629at2759"/>
<dbReference type="InterPro" id="IPR036047">
    <property type="entry name" value="F-box-like_dom_sf"/>
</dbReference>
<evidence type="ECO:0000313" key="4">
    <source>
        <dbReference type="Proteomes" id="UP000585474"/>
    </source>
</evidence>
<sequence>MPSRKAGRHRRDMAKGAMSAYNIPNDIIVRILSRLPVKSLARFRCVCKPWQSLSPTTDSSPSITTTPSSFTTATAPPLTTSSLSLPHPNPISATNLHHPFPPRLVLSDMDLVGSINGLVCPPLSPHIALWNPQPNSTVTFPHLKSSVSIPSLSRFVLCLMLLGTIIRSLGLFVPSPNSG</sequence>
<dbReference type="SMART" id="SM00256">
    <property type="entry name" value="FBOX"/>
    <property type="match status" value="1"/>
</dbReference>
<dbReference type="InterPro" id="IPR050796">
    <property type="entry name" value="SCF_F-box_component"/>
</dbReference>
<dbReference type="PROSITE" id="PS50181">
    <property type="entry name" value="FBOX"/>
    <property type="match status" value="1"/>
</dbReference>
<gene>
    <name evidence="3" type="ORF">Acr_00g0045870</name>
</gene>
<proteinExistence type="predicted"/>
<organism evidence="3 4">
    <name type="scientific">Actinidia rufa</name>
    <dbReference type="NCBI Taxonomy" id="165716"/>
    <lineage>
        <taxon>Eukaryota</taxon>
        <taxon>Viridiplantae</taxon>
        <taxon>Streptophyta</taxon>
        <taxon>Embryophyta</taxon>
        <taxon>Tracheophyta</taxon>
        <taxon>Spermatophyta</taxon>
        <taxon>Magnoliopsida</taxon>
        <taxon>eudicotyledons</taxon>
        <taxon>Gunneridae</taxon>
        <taxon>Pentapetalae</taxon>
        <taxon>asterids</taxon>
        <taxon>Ericales</taxon>
        <taxon>Actinidiaceae</taxon>
        <taxon>Actinidia</taxon>
    </lineage>
</organism>
<evidence type="ECO:0000259" key="2">
    <source>
        <dbReference type="PROSITE" id="PS50181"/>
    </source>
</evidence>
<keyword evidence="4" id="KW-1185">Reference proteome</keyword>
<name>A0A7J0DJH2_9ERIC</name>
<dbReference type="Gene3D" id="1.20.1280.50">
    <property type="match status" value="1"/>
</dbReference>
<feature type="region of interest" description="Disordered" evidence="1">
    <location>
        <begin position="53"/>
        <end position="86"/>
    </location>
</feature>
<dbReference type="PANTHER" id="PTHR31672">
    <property type="entry name" value="BNACNNG10540D PROTEIN"/>
    <property type="match status" value="1"/>
</dbReference>
<dbReference type="Pfam" id="PF00646">
    <property type="entry name" value="F-box"/>
    <property type="match status" value="1"/>
</dbReference>
<dbReference type="InterPro" id="IPR001810">
    <property type="entry name" value="F-box_dom"/>
</dbReference>
<accession>A0A7J0DJH2</accession>
<dbReference type="PANTHER" id="PTHR31672:SF13">
    <property type="entry name" value="F-BOX PROTEIN CPR30-LIKE"/>
    <property type="match status" value="1"/>
</dbReference>
<dbReference type="SUPFAM" id="SSF81383">
    <property type="entry name" value="F-box domain"/>
    <property type="match status" value="1"/>
</dbReference>
<protein>
    <recommendedName>
        <fullName evidence="2">F-box domain-containing protein</fullName>
    </recommendedName>
</protein>